<gene>
    <name evidence="11" type="ORF">P0Y55_05180</name>
</gene>
<evidence type="ECO:0000256" key="2">
    <source>
        <dbReference type="ARBA" id="ARBA00010072"/>
    </source>
</evidence>
<dbReference type="InterPro" id="IPR000515">
    <property type="entry name" value="MetI-like"/>
</dbReference>
<evidence type="ECO:0000256" key="7">
    <source>
        <dbReference type="ARBA" id="ARBA00022989"/>
    </source>
</evidence>
<dbReference type="GO" id="GO:0022857">
    <property type="term" value="F:transmembrane transporter activity"/>
    <property type="evidence" value="ECO:0007669"/>
    <property type="project" value="InterPro"/>
</dbReference>
<organism evidence="11 12">
    <name type="scientific">Candidatus Cohnella colombiensis</name>
    <dbReference type="NCBI Taxonomy" id="3121368"/>
    <lineage>
        <taxon>Bacteria</taxon>
        <taxon>Bacillati</taxon>
        <taxon>Bacillota</taxon>
        <taxon>Bacilli</taxon>
        <taxon>Bacillales</taxon>
        <taxon>Paenibacillaceae</taxon>
        <taxon>Cohnella</taxon>
    </lineage>
</organism>
<comment type="similarity">
    <text evidence="2">Belongs to the binding-protein-dependent transport system permease family. HisMQ subfamily.</text>
</comment>
<dbReference type="GO" id="GO:0043190">
    <property type="term" value="C:ATP-binding cassette (ABC) transporter complex"/>
    <property type="evidence" value="ECO:0007669"/>
    <property type="project" value="InterPro"/>
</dbReference>
<evidence type="ECO:0000259" key="10">
    <source>
        <dbReference type="PROSITE" id="PS50928"/>
    </source>
</evidence>
<keyword evidence="7 9" id="KW-1133">Transmembrane helix</keyword>
<feature type="transmembrane region" description="Helical" evidence="9">
    <location>
        <begin position="67"/>
        <end position="85"/>
    </location>
</feature>
<dbReference type="SUPFAM" id="SSF161098">
    <property type="entry name" value="MetI-like"/>
    <property type="match status" value="1"/>
</dbReference>
<evidence type="ECO:0000313" key="12">
    <source>
        <dbReference type="Proteomes" id="UP001178662"/>
    </source>
</evidence>
<evidence type="ECO:0000256" key="1">
    <source>
        <dbReference type="ARBA" id="ARBA00004651"/>
    </source>
</evidence>
<keyword evidence="5 9" id="KW-0812">Transmembrane</keyword>
<dbReference type="InterPro" id="IPR043429">
    <property type="entry name" value="ArtM/GltK/GlnP/TcyL/YhdX-like"/>
</dbReference>
<proteinExistence type="inferred from homology"/>
<reference evidence="11" key="1">
    <citation type="submission" date="2023-03" db="EMBL/GenBank/DDBJ databases">
        <title>Andean soil-derived lignocellulolytic bacterial consortium as a source of novel taxa and putative plastic-active enzymes.</title>
        <authorList>
            <person name="Diaz-Garcia L."/>
            <person name="Chuvochina M."/>
            <person name="Feuerriegel G."/>
            <person name="Bunk B."/>
            <person name="Sproer C."/>
            <person name="Streit W.R."/>
            <person name="Rodriguez L.M."/>
            <person name="Overmann J."/>
            <person name="Jimenez D.J."/>
        </authorList>
    </citation>
    <scope>NUCLEOTIDE SEQUENCE</scope>
    <source>
        <strain evidence="11">MAG 2441</strain>
    </source>
</reference>
<dbReference type="Pfam" id="PF00528">
    <property type="entry name" value="BPD_transp_1"/>
    <property type="match status" value="1"/>
</dbReference>
<keyword evidence="3 9" id="KW-0813">Transport</keyword>
<keyword evidence="4" id="KW-1003">Cell membrane</keyword>
<dbReference type="Gene3D" id="1.10.3720.10">
    <property type="entry name" value="MetI-like"/>
    <property type="match status" value="1"/>
</dbReference>
<evidence type="ECO:0000256" key="6">
    <source>
        <dbReference type="ARBA" id="ARBA00022970"/>
    </source>
</evidence>
<keyword evidence="6" id="KW-0029">Amino-acid transport</keyword>
<evidence type="ECO:0000256" key="9">
    <source>
        <dbReference type="RuleBase" id="RU363032"/>
    </source>
</evidence>
<dbReference type="GO" id="GO:0006865">
    <property type="term" value="P:amino acid transport"/>
    <property type="evidence" value="ECO:0007669"/>
    <property type="project" value="UniProtKB-KW"/>
</dbReference>
<dbReference type="EMBL" id="CP119317">
    <property type="protein sequence ID" value="WEK55451.1"/>
    <property type="molecule type" value="Genomic_DNA"/>
</dbReference>
<dbReference type="PANTHER" id="PTHR30614:SF37">
    <property type="entry name" value="AMINO-ACID ABC TRANSPORTER PERMEASE PROTEIN YHDX-RELATED"/>
    <property type="match status" value="1"/>
</dbReference>
<keyword evidence="12" id="KW-1185">Reference proteome</keyword>
<evidence type="ECO:0000256" key="8">
    <source>
        <dbReference type="ARBA" id="ARBA00023136"/>
    </source>
</evidence>
<dbReference type="Proteomes" id="UP001178662">
    <property type="component" value="Chromosome"/>
</dbReference>
<comment type="subcellular location">
    <subcellularLocation>
        <location evidence="1 9">Cell membrane</location>
        <topology evidence="1 9">Multi-pass membrane protein</topology>
    </subcellularLocation>
</comment>
<feature type="transmembrane region" description="Helical" evidence="9">
    <location>
        <begin position="189"/>
        <end position="210"/>
    </location>
</feature>
<feature type="domain" description="ABC transmembrane type-1" evidence="10">
    <location>
        <begin position="19"/>
        <end position="207"/>
    </location>
</feature>
<dbReference type="AlphaFoldDB" id="A0AA95EYX5"/>
<feature type="transmembrane region" description="Helical" evidence="9">
    <location>
        <begin position="20"/>
        <end position="46"/>
    </location>
</feature>
<dbReference type="PANTHER" id="PTHR30614">
    <property type="entry name" value="MEMBRANE COMPONENT OF AMINO ACID ABC TRANSPORTER"/>
    <property type="match status" value="1"/>
</dbReference>
<evidence type="ECO:0000256" key="5">
    <source>
        <dbReference type="ARBA" id="ARBA00022692"/>
    </source>
</evidence>
<dbReference type="CDD" id="cd06261">
    <property type="entry name" value="TM_PBP2"/>
    <property type="match status" value="1"/>
</dbReference>
<accession>A0AA95EYX5</accession>
<name>A0AA95EYX5_9BACL</name>
<dbReference type="PROSITE" id="PS50928">
    <property type="entry name" value="ABC_TM1"/>
    <property type="match status" value="1"/>
</dbReference>
<sequence length="221" mass="24613">MELDFNFMKEQLPLFVRAAIVTLKIGITVIASSLAVGILCSMIVFYGKGFVKLIVQIYVEVARNTPLLIQLFFLYFALPSLGIRMSGYTTAIVAMTFLGGGYMAEVFRSGLEAVHKSQIESALALGLSKAQLLRFILFPQAIRISVPAFIGNFIFLLKETSVLAAIAIPELLYTTTDLIATYYKTFEMFLLLAAFYLVLILPLSLVLSFVERKMNYGQFGR</sequence>
<dbReference type="InterPro" id="IPR010065">
    <property type="entry name" value="AA_ABC_transptr_permease_3TM"/>
</dbReference>
<protein>
    <submittedName>
        <fullName evidence="11">Amino acid ABC transporter permease</fullName>
    </submittedName>
</protein>
<keyword evidence="8 9" id="KW-0472">Membrane</keyword>
<dbReference type="InterPro" id="IPR035906">
    <property type="entry name" value="MetI-like_sf"/>
</dbReference>
<evidence type="ECO:0000256" key="4">
    <source>
        <dbReference type="ARBA" id="ARBA00022475"/>
    </source>
</evidence>
<evidence type="ECO:0000313" key="11">
    <source>
        <dbReference type="EMBL" id="WEK55451.1"/>
    </source>
</evidence>
<dbReference type="NCBIfam" id="TIGR01726">
    <property type="entry name" value="HEQRo_perm_3TM"/>
    <property type="match status" value="1"/>
</dbReference>
<evidence type="ECO:0000256" key="3">
    <source>
        <dbReference type="ARBA" id="ARBA00022448"/>
    </source>
</evidence>